<dbReference type="EMBL" id="WJBH02000001">
    <property type="protein sequence ID" value="KAI9564420.1"/>
    <property type="molecule type" value="Genomic_DNA"/>
</dbReference>
<dbReference type="SUPFAM" id="SSF54928">
    <property type="entry name" value="RNA-binding domain, RBD"/>
    <property type="match status" value="1"/>
</dbReference>
<dbReference type="PROSITE" id="PS50102">
    <property type="entry name" value="RRM"/>
    <property type="match status" value="1"/>
</dbReference>
<evidence type="ECO:0000256" key="2">
    <source>
        <dbReference type="ARBA" id="ARBA00022884"/>
    </source>
</evidence>
<keyword evidence="3" id="KW-0539">Nucleus</keyword>
<feature type="compositionally biased region" description="Basic and acidic residues" evidence="5">
    <location>
        <begin position="217"/>
        <end position="320"/>
    </location>
</feature>
<dbReference type="InterPro" id="IPR035979">
    <property type="entry name" value="RBD_domain_sf"/>
</dbReference>
<dbReference type="SMART" id="SM00360">
    <property type="entry name" value="RRM"/>
    <property type="match status" value="1"/>
</dbReference>
<dbReference type="Proteomes" id="UP000820818">
    <property type="component" value="Linkage Group LG1"/>
</dbReference>
<dbReference type="InterPro" id="IPR000504">
    <property type="entry name" value="RRM_dom"/>
</dbReference>
<reference evidence="7 8" key="1">
    <citation type="submission" date="2022-05" db="EMBL/GenBank/DDBJ databases">
        <title>A multi-omics perspective on studying reproductive biology in Daphnia sinensis.</title>
        <authorList>
            <person name="Jia J."/>
        </authorList>
    </citation>
    <scope>NUCLEOTIDE SEQUENCE [LARGE SCALE GENOMIC DNA]</scope>
    <source>
        <strain evidence="7 8">WSL</strain>
    </source>
</reference>
<dbReference type="GO" id="GO:0003727">
    <property type="term" value="F:single-stranded RNA binding"/>
    <property type="evidence" value="ECO:0007669"/>
    <property type="project" value="TreeGrafter"/>
</dbReference>
<dbReference type="InterPro" id="IPR052285">
    <property type="entry name" value="NEXT_complex_subunit"/>
</dbReference>
<evidence type="ECO:0000256" key="1">
    <source>
        <dbReference type="ARBA" id="ARBA00004642"/>
    </source>
</evidence>
<evidence type="ECO:0000259" key="6">
    <source>
        <dbReference type="PROSITE" id="PS50102"/>
    </source>
</evidence>
<comment type="caution">
    <text evidence="7">The sequence shown here is derived from an EMBL/GenBank/DDBJ whole genome shotgun (WGS) entry which is preliminary data.</text>
</comment>
<comment type="subcellular location">
    <subcellularLocation>
        <location evidence="1">Nucleus</location>
        <location evidence="1">Nucleoplasm</location>
    </subcellularLocation>
</comment>
<dbReference type="AlphaFoldDB" id="A0AAD5Q2G4"/>
<gene>
    <name evidence="7" type="ORF">GHT06_008159</name>
</gene>
<evidence type="ECO:0000313" key="7">
    <source>
        <dbReference type="EMBL" id="KAI9564420.1"/>
    </source>
</evidence>
<name>A0AAD5Q2G4_9CRUS</name>
<sequence>MDSESCTIYCGSLSPKVTEELLYELFLQAGPLKSVKIPKTLQGESKLYGFVEYQHECSVDYAIQLFHHTTLFGQELQLKRRKQNNPGHPPTGQMSGMHRTNSLPVMMNIPMQAPQLFYRPPFITGFMYPPVRNMLNYGLVMTPPVQVPCHFRFDEAGLPKRDFVPTSAILNVQCNDVAIPSHQEKDRVSSRHKSSHQESGINKRRKSSNSSFSPSRQEYDRDGKKARHSHSDKPENHRDRQVYGGSEERARASCNDLRETRRSHRNDYRPSRRDYIDTDEDSRRRRWDERSRSRSHHDDRRQESRSRRDRPENRERHYID</sequence>
<evidence type="ECO:0000313" key="8">
    <source>
        <dbReference type="Proteomes" id="UP000820818"/>
    </source>
</evidence>
<keyword evidence="2 4" id="KW-0694">RNA-binding</keyword>
<organism evidence="7 8">
    <name type="scientific">Daphnia sinensis</name>
    <dbReference type="NCBI Taxonomy" id="1820382"/>
    <lineage>
        <taxon>Eukaryota</taxon>
        <taxon>Metazoa</taxon>
        <taxon>Ecdysozoa</taxon>
        <taxon>Arthropoda</taxon>
        <taxon>Crustacea</taxon>
        <taxon>Branchiopoda</taxon>
        <taxon>Diplostraca</taxon>
        <taxon>Cladocera</taxon>
        <taxon>Anomopoda</taxon>
        <taxon>Daphniidae</taxon>
        <taxon>Daphnia</taxon>
        <taxon>Daphnia similis group</taxon>
    </lineage>
</organism>
<keyword evidence="8" id="KW-1185">Reference proteome</keyword>
<evidence type="ECO:0000256" key="5">
    <source>
        <dbReference type="SAM" id="MobiDB-lite"/>
    </source>
</evidence>
<dbReference type="GO" id="GO:0000381">
    <property type="term" value="P:regulation of alternative mRNA splicing, via spliceosome"/>
    <property type="evidence" value="ECO:0007669"/>
    <property type="project" value="TreeGrafter"/>
</dbReference>
<dbReference type="CDD" id="cd12336">
    <property type="entry name" value="RRM_RBM7_like"/>
    <property type="match status" value="1"/>
</dbReference>
<feature type="domain" description="RRM" evidence="6">
    <location>
        <begin position="6"/>
        <end position="83"/>
    </location>
</feature>
<dbReference type="PANTHER" id="PTHR13798:SF11">
    <property type="entry name" value="RNA-BINDING PROTEIN 7-RELATED"/>
    <property type="match status" value="1"/>
</dbReference>
<dbReference type="InterPro" id="IPR012677">
    <property type="entry name" value="Nucleotide-bd_a/b_plait_sf"/>
</dbReference>
<protein>
    <recommendedName>
        <fullName evidence="6">RRM domain-containing protein</fullName>
    </recommendedName>
</protein>
<evidence type="ECO:0000256" key="3">
    <source>
        <dbReference type="ARBA" id="ARBA00023242"/>
    </source>
</evidence>
<feature type="region of interest" description="Disordered" evidence="5">
    <location>
        <begin position="182"/>
        <end position="320"/>
    </location>
</feature>
<dbReference type="Gene3D" id="3.30.70.330">
    <property type="match status" value="1"/>
</dbReference>
<dbReference type="PANTHER" id="PTHR13798">
    <property type="entry name" value="RNA BINDING MOTIF RBM PROTEIN -RELATED"/>
    <property type="match status" value="1"/>
</dbReference>
<accession>A0AAD5Q2G4</accession>
<dbReference type="GO" id="GO:0005654">
    <property type="term" value="C:nucleoplasm"/>
    <property type="evidence" value="ECO:0007669"/>
    <property type="project" value="UniProtKB-SubCell"/>
</dbReference>
<proteinExistence type="predicted"/>
<dbReference type="Pfam" id="PF00076">
    <property type="entry name" value="RRM_1"/>
    <property type="match status" value="1"/>
</dbReference>
<evidence type="ECO:0000256" key="4">
    <source>
        <dbReference type="PROSITE-ProRule" id="PRU00176"/>
    </source>
</evidence>